<organism evidence="2 3">
    <name type="scientific">Sphaeroforma arctica JP610</name>
    <dbReference type="NCBI Taxonomy" id="667725"/>
    <lineage>
        <taxon>Eukaryota</taxon>
        <taxon>Ichthyosporea</taxon>
        <taxon>Ichthyophonida</taxon>
        <taxon>Sphaeroforma</taxon>
    </lineage>
</organism>
<protein>
    <submittedName>
        <fullName evidence="2">Uncharacterized protein</fullName>
    </submittedName>
</protein>
<evidence type="ECO:0000256" key="1">
    <source>
        <dbReference type="SAM" id="MobiDB-lite"/>
    </source>
</evidence>
<name>A0A0L0EYT3_9EUKA</name>
<feature type="region of interest" description="Disordered" evidence="1">
    <location>
        <begin position="52"/>
        <end position="75"/>
    </location>
</feature>
<proteinExistence type="predicted"/>
<gene>
    <name evidence="2" type="ORF">SARC_17851</name>
</gene>
<dbReference type="RefSeq" id="XP_014143537.1">
    <property type="nucleotide sequence ID" value="XM_014288062.1"/>
</dbReference>
<evidence type="ECO:0000313" key="3">
    <source>
        <dbReference type="Proteomes" id="UP000054560"/>
    </source>
</evidence>
<keyword evidence="3" id="KW-1185">Reference proteome</keyword>
<dbReference type="EMBL" id="KQ254020">
    <property type="protein sequence ID" value="KNC69635.1"/>
    <property type="molecule type" value="Genomic_DNA"/>
</dbReference>
<sequence length="75" mass="7952">MDDKAAAIAFAKEQQAIAEKAVEEAAQVVESSKQKVARAETEAVRSKAAVAESRKEKVVPTPETPEKTPDVTTGV</sequence>
<dbReference type="AlphaFoldDB" id="A0A0L0EYT3"/>
<reference evidence="2 3" key="1">
    <citation type="submission" date="2011-02" db="EMBL/GenBank/DDBJ databases">
        <title>The Genome Sequence of Sphaeroforma arctica JP610.</title>
        <authorList>
            <consortium name="The Broad Institute Genome Sequencing Platform"/>
            <person name="Russ C."/>
            <person name="Cuomo C."/>
            <person name="Young S.K."/>
            <person name="Zeng Q."/>
            <person name="Gargeya S."/>
            <person name="Alvarado L."/>
            <person name="Berlin A."/>
            <person name="Chapman S.B."/>
            <person name="Chen Z."/>
            <person name="Freedman E."/>
            <person name="Gellesch M."/>
            <person name="Goldberg J."/>
            <person name="Griggs A."/>
            <person name="Gujja S."/>
            <person name="Heilman E."/>
            <person name="Heiman D."/>
            <person name="Howarth C."/>
            <person name="Mehta T."/>
            <person name="Neiman D."/>
            <person name="Pearson M."/>
            <person name="Roberts A."/>
            <person name="Saif S."/>
            <person name="Shea T."/>
            <person name="Shenoy N."/>
            <person name="Sisk P."/>
            <person name="Stolte C."/>
            <person name="Sykes S."/>
            <person name="White J."/>
            <person name="Yandava C."/>
            <person name="Burger G."/>
            <person name="Gray M.W."/>
            <person name="Holland P.W.H."/>
            <person name="King N."/>
            <person name="Lang F.B.F."/>
            <person name="Roger A.J."/>
            <person name="Ruiz-Trillo I."/>
            <person name="Haas B."/>
            <person name="Nusbaum C."/>
            <person name="Birren B."/>
        </authorList>
    </citation>
    <scope>NUCLEOTIDE SEQUENCE [LARGE SCALE GENOMIC DNA]</scope>
    <source>
        <strain evidence="2 3">JP610</strain>
    </source>
</reference>
<dbReference type="GeneID" id="25918355"/>
<dbReference type="Proteomes" id="UP000054560">
    <property type="component" value="Unassembled WGS sequence"/>
</dbReference>
<accession>A0A0L0EYT3</accession>
<evidence type="ECO:0000313" key="2">
    <source>
        <dbReference type="EMBL" id="KNC69635.1"/>
    </source>
</evidence>
<feature type="compositionally biased region" description="Basic and acidic residues" evidence="1">
    <location>
        <begin position="52"/>
        <end position="69"/>
    </location>
</feature>